<reference evidence="3 4" key="1">
    <citation type="submission" date="2017-06" db="EMBL/GenBank/DDBJ databases">
        <authorList>
            <person name="Kim H.J."/>
            <person name="Triplett B.A."/>
        </authorList>
    </citation>
    <scope>NUCLEOTIDE SEQUENCE [LARGE SCALE GENOMIC DNA]</scope>
    <source>
        <strain evidence="3 4">DSM 18704</strain>
    </source>
</reference>
<protein>
    <submittedName>
        <fullName evidence="3">Carboxymethylenebutenolidase</fullName>
    </submittedName>
</protein>
<proteinExistence type="predicted"/>
<dbReference type="AlphaFoldDB" id="A0A239L728"/>
<dbReference type="GO" id="GO:0016787">
    <property type="term" value="F:hydrolase activity"/>
    <property type="evidence" value="ECO:0007669"/>
    <property type="project" value="InterPro"/>
</dbReference>
<keyword evidence="1" id="KW-0732">Signal</keyword>
<dbReference type="EMBL" id="FZOU01000006">
    <property type="protein sequence ID" value="SNT26090.1"/>
    <property type="molecule type" value="Genomic_DNA"/>
</dbReference>
<evidence type="ECO:0000256" key="1">
    <source>
        <dbReference type="SAM" id="SignalP"/>
    </source>
</evidence>
<dbReference type="OrthoDB" id="9771666at2"/>
<evidence type="ECO:0000313" key="3">
    <source>
        <dbReference type="EMBL" id="SNT26090.1"/>
    </source>
</evidence>
<evidence type="ECO:0000259" key="2">
    <source>
        <dbReference type="Pfam" id="PF01738"/>
    </source>
</evidence>
<dbReference type="InterPro" id="IPR051049">
    <property type="entry name" value="Dienelactone_hydrolase-like"/>
</dbReference>
<dbReference type="InterPro" id="IPR002925">
    <property type="entry name" value="Dienelactn_hydro"/>
</dbReference>
<name>A0A239L728_9BACT</name>
<dbReference type="PANTHER" id="PTHR46623:SF6">
    <property type="entry name" value="ALPHA_BETA-HYDROLASES SUPERFAMILY PROTEIN"/>
    <property type="match status" value="1"/>
</dbReference>
<accession>A0A239L728</accession>
<dbReference type="SUPFAM" id="SSF53474">
    <property type="entry name" value="alpha/beta-Hydrolases"/>
    <property type="match status" value="1"/>
</dbReference>
<evidence type="ECO:0000313" key="4">
    <source>
        <dbReference type="Proteomes" id="UP000198356"/>
    </source>
</evidence>
<dbReference type="Gene3D" id="3.40.50.1820">
    <property type="entry name" value="alpha/beta hydrolase"/>
    <property type="match status" value="1"/>
</dbReference>
<feature type="signal peptide" evidence="1">
    <location>
        <begin position="1"/>
        <end position="26"/>
    </location>
</feature>
<feature type="domain" description="Dienelactone hydrolase" evidence="2">
    <location>
        <begin position="54"/>
        <end position="267"/>
    </location>
</feature>
<gene>
    <name evidence="3" type="ORF">SAMN05421770_106150</name>
</gene>
<organism evidence="3 4">
    <name type="scientific">Granulicella rosea</name>
    <dbReference type="NCBI Taxonomy" id="474952"/>
    <lineage>
        <taxon>Bacteria</taxon>
        <taxon>Pseudomonadati</taxon>
        <taxon>Acidobacteriota</taxon>
        <taxon>Terriglobia</taxon>
        <taxon>Terriglobales</taxon>
        <taxon>Acidobacteriaceae</taxon>
        <taxon>Granulicella</taxon>
    </lineage>
</organism>
<dbReference type="InterPro" id="IPR029058">
    <property type="entry name" value="AB_hydrolase_fold"/>
</dbReference>
<dbReference type="Pfam" id="PF01738">
    <property type="entry name" value="DLH"/>
    <property type="match status" value="1"/>
</dbReference>
<dbReference type="PANTHER" id="PTHR46623">
    <property type="entry name" value="CARBOXYMETHYLENEBUTENOLIDASE-RELATED"/>
    <property type="match status" value="1"/>
</dbReference>
<feature type="chain" id="PRO_5012037395" evidence="1">
    <location>
        <begin position="27"/>
        <end position="280"/>
    </location>
</feature>
<keyword evidence="4" id="KW-1185">Reference proteome</keyword>
<sequence length="280" mass="29676">MNRIQRIFSALTVLAVLAVSAAPARAQDWAKAALEKSSRHHEYVPVKVDGRTISTFVVYPEVKGKAPVIVLIHEIFGLSDWAKLMADEIAAKGYIVVAPDLLSGIGPNGGGTDAFAGQDAVTKAVSALDKDVVNADLNAVADYGKALPSSNGKLMSVGFCWGGGKSFLFATQRPDLTTAFVFYGPPPPVEKMKSINASVYGFYAGNDARIGATVPQTVLDMKAAGKTYEPVSYEGAGHGFMRAGQAPLAVDATPESKAMWQANKKAFDEGFARMLMLASR</sequence>
<dbReference type="Proteomes" id="UP000198356">
    <property type="component" value="Unassembled WGS sequence"/>
</dbReference>
<dbReference type="RefSeq" id="WP_089409482.1">
    <property type="nucleotide sequence ID" value="NZ_FZOU01000006.1"/>
</dbReference>